<dbReference type="Proteomes" id="UP000291106">
    <property type="component" value="Chromosome"/>
</dbReference>
<dbReference type="AlphaFoldDB" id="A0A411PMX2"/>
<keyword evidence="3" id="KW-0238">DNA-binding</keyword>
<dbReference type="Pfam" id="PF03466">
    <property type="entry name" value="LysR_substrate"/>
    <property type="match status" value="1"/>
</dbReference>
<evidence type="ECO:0000256" key="2">
    <source>
        <dbReference type="ARBA" id="ARBA00023015"/>
    </source>
</evidence>
<evidence type="ECO:0000256" key="4">
    <source>
        <dbReference type="ARBA" id="ARBA00023163"/>
    </source>
</evidence>
<dbReference type="InterPro" id="IPR058163">
    <property type="entry name" value="LysR-type_TF_proteobact-type"/>
</dbReference>
<feature type="domain" description="HTH lysR-type" evidence="5">
    <location>
        <begin position="1"/>
        <end position="53"/>
    </location>
</feature>
<keyword evidence="7" id="KW-1185">Reference proteome</keyword>
<dbReference type="SUPFAM" id="SSF46785">
    <property type="entry name" value="Winged helix' DNA-binding domain"/>
    <property type="match status" value="1"/>
</dbReference>
<dbReference type="KEGG" id="smai:EXU30_12725"/>
<name>A0A411PMX2_9GAMM</name>
<evidence type="ECO:0000256" key="3">
    <source>
        <dbReference type="ARBA" id="ARBA00023125"/>
    </source>
</evidence>
<dbReference type="FunFam" id="1.10.10.10:FF:000001">
    <property type="entry name" value="LysR family transcriptional regulator"/>
    <property type="match status" value="1"/>
</dbReference>
<keyword evidence="4" id="KW-0804">Transcription</keyword>
<dbReference type="PANTHER" id="PTHR30537:SF5">
    <property type="entry name" value="HTH-TYPE TRANSCRIPTIONAL ACTIVATOR TTDR-RELATED"/>
    <property type="match status" value="1"/>
</dbReference>
<dbReference type="InterPro" id="IPR005119">
    <property type="entry name" value="LysR_subst-bd"/>
</dbReference>
<evidence type="ECO:0000313" key="6">
    <source>
        <dbReference type="EMBL" id="QBF84897.1"/>
    </source>
</evidence>
<gene>
    <name evidence="6" type="ORF">EXU30_12725</name>
</gene>
<accession>A0A411PMX2</accession>
<dbReference type="CDD" id="cd08422">
    <property type="entry name" value="PBP2_CrgA_like"/>
    <property type="match status" value="1"/>
</dbReference>
<comment type="similarity">
    <text evidence="1">Belongs to the LysR transcriptional regulatory family.</text>
</comment>
<dbReference type="Gene3D" id="1.10.10.10">
    <property type="entry name" value="Winged helix-like DNA-binding domain superfamily/Winged helix DNA-binding domain"/>
    <property type="match status" value="1"/>
</dbReference>
<keyword evidence="2" id="KW-0805">Transcription regulation</keyword>
<proteinExistence type="inferred from homology"/>
<dbReference type="EMBL" id="CP036200">
    <property type="protein sequence ID" value="QBF84897.1"/>
    <property type="molecule type" value="Genomic_DNA"/>
</dbReference>
<evidence type="ECO:0000256" key="1">
    <source>
        <dbReference type="ARBA" id="ARBA00009437"/>
    </source>
</evidence>
<dbReference type="InterPro" id="IPR000847">
    <property type="entry name" value="LysR_HTH_N"/>
</dbReference>
<dbReference type="Gene3D" id="3.40.190.290">
    <property type="match status" value="1"/>
</dbReference>
<evidence type="ECO:0000313" key="7">
    <source>
        <dbReference type="Proteomes" id="UP000291106"/>
    </source>
</evidence>
<protein>
    <submittedName>
        <fullName evidence="6">LysR family transcriptional regulator</fullName>
    </submittedName>
</protein>
<dbReference type="Pfam" id="PF00126">
    <property type="entry name" value="HTH_1"/>
    <property type="match status" value="1"/>
</dbReference>
<evidence type="ECO:0000259" key="5">
    <source>
        <dbReference type="PROSITE" id="PS50931"/>
    </source>
</evidence>
<dbReference type="InterPro" id="IPR036388">
    <property type="entry name" value="WH-like_DNA-bd_sf"/>
</dbReference>
<organism evidence="6 7">
    <name type="scientific">Shewanella maritima</name>
    <dbReference type="NCBI Taxonomy" id="2520507"/>
    <lineage>
        <taxon>Bacteria</taxon>
        <taxon>Pseudomonadati</taxon>
        <taxon>Pseudomonadota</taxon>
        <taxon>Gammaproteobacteria</taxon>
        <taxon>Alteromonadales</taxon>
        <taxon>Shewanellaceae</taxon>
        <taxon>Shewanella</taxon>
    </lineage>
</organism>
<sequence>MVIFTKIVELQSFSAAAEATGHSTSHISKTFNKLEQRIGTRLLNRTTRSQSLTPEGEVFYRQCQQMVNDAKTALGMLDNKLQQPSGKLKISCPVSLGLRYLQPVLSKYLNLYPDVTLDLDLSDRHVDVIQDGFDLVIRATAQLDDSTLVCKRLRSFKGYTVATPEYLKQYGTPTEPAQLVDHKCICYSNLKQPTRWQFSHANKQDTFVDVGQYVGCNSSAMEVAMVLDHHGICRLPEFTLGNLLDIGQLVTLFDDYHHTHIDVFAIYPSKTYLSAKVRAMVDLLVTDMAKEQP</sequence>
<dbReference type="OrthoDB" id="9786526at2"/>
<dbReference type="InterPro" id="IPR036390">
    <property type="entry name" value="WH_DNA-bd_sf"/>
</dbReference>
<dbReference type="PANTHER" id="PTHR30537">
    <property type="entry name" value="HTH-TYPE TRANSCRIPTIONAL REGULATOR"/>
    <property type="match status" value="1"/>
</dbReference>
<reference evidence="6 7" key="1">
    <citation type="submission" date="2019-02" db="EMBL/GenBank/DDBJ databases">
        <title>Shewanella sp. D4-2 isolated from Dokdo Island.</title>
        <authorList>
            <person name="Baek K."/>
        </authorList>
    </citation>
    <scope>NUCLEOTIDE SEQUENCE [LARGE SCALE GENOMIC DNA]</scope>
    <source>
        <strain evidence="6 7">D4-2</strain>
    </source>
</reference>
<dbReference type="GO" id="GO:0003700">
    <property type="term" value="F:DNA-binding transcription factor activity"/>
    <property type="evidence" value="ECO:0007669"/>
    <property type="project" value="InterPro"/>
</dbReference>
<dbReference type="SUPFAM" id="SSF53850">
    <property type="entry name" value="Periplasmic binding protein-like II"/>
    <property type="match status" value="1"/>
</dbReference>
<dbReference type="PROSITE" id="PS50931">
    <property type="entry name" value="HTH_LYSR"/>
    <property type="match status" value="1"/>
</dbReference>
<dbReference type="GO" id="GO:0003677">
    <property type="term" value="F:DNA binding"/>
    <property type="evidence" value="ECO:0007669"/>
    <property type="project" value="UniProtKB-KW"/>
</dbReference>